<keyword evidence="5" id="KW-0132">Cell division</keyword>
<dbReference type="Pfam" id="PF05859">
    <property type="entry name" value="Mis12"/>
    <property type="match status" value="1"/>
</dbReference>
<proteinExistence type="inferred from homology"/>
<dbReference type="EMBL" id="JAGTTL010000010">
    <property type="protein sequence ID" value="KAK6317238.1"/>
    <property type="molecule type" value="Genomic_DNA"/>
</dbReference>
<dbReference type="InterPro" id="IPR008685">
    <property type="entry name" value="Centromere_Mis12"/>
</dbReference>
<dbReference type="GO" id="GO:0000070">
    <property type="term" value="P:mitotic sister chromatid segregation"/>
    <property type="evidence" value="ECO:0007669"/>
    <property type="project" value="TreeGrafter"/>
</dbReference>
<evidence type="ECO:0000313" key="12">
    <source>
        <dbReference type="Proteomes" id="UP001356427"/>
    </source>
</evidence>
<protein>
    <recommendedName>
        <fullName evidence="3">Protein MIS12 homolog</fullName>
    </recommendedName>
</protein>
<dbReference type="PANTHER" id="PTHR14527">
    <property type="entry name" value="PROTEIN MIS12 HOMOLOG"/>
    <property type="match status" value="1"/>
</dbReference>
<evidence type="ECO:0000256" key="2">
    <source>
        <dbReference type="ARBA" id="ARBA00008643"/>
    </source>
</evidence>
<evidence type="ECO:0000256" key="10">
    <source>
        <dbReference type="ARBA" id="ARBA00023328"/>
    </source>
</evidence>
<organism evidence="11 12">
    <name type="scientific">Coregonus suidteri</name>
    <dbReference type="NCBI Taxonomy" id="861788"/>
    <lineage>
        <taxon>Eukaryota</taxon>
        <taxon>Metazoa</taxon>
        <taxon>Chordata</taxon>
        <taxon>Craniata</taxon>
        <taxon>Vertebrata</taxon>
        <taxon>Euteleostomi</taxon>
        <taxon>Actinopterygii</taxon>
        <taxon>Neopterygii</taxon>
        <taxon>Teleostei</taxon>
        <taxon>Protacanthopterygii</taxon>
        <taxon>Salmoniformes</taxon>
        <taxon>Salmonidae</taxon>
        <taxon>Coregoninae</taxon>
        <taxon>Coregonus</taxon>
    </lineage>
</organism>
<dbReference type="GO" id="GO:0000444">
    <property type="term" value="C:MIS12/MIND type complex"/>
    <property type="evidence" value="ECO:0007669"/>
    <property type="project" value="TreeGrafter"/>
</dbReference>
<evidence type="ECO:0000256" key="6">
    <source>
        <dbReference type="ARBA" id="ARBA00022776"/>
    </source>
</evidence>
<comment type="caution">
    <text evidence="11">The sequence shown here is derived from an EMBL/GenBank/DDBJ whole genome shotgun (WGS) entry which is preliminary data.</text>
</comment>
<keyword evidence="4" id="KW-0158">Chromosome</keyword>
<dbReference type="AlphaFoldDB" id="A0AAN8QZW4"/>
<dbReference type="GO" id="GO:0005634">
    <property type="term" value="C:nucleus"/>
    <property type="evidence" value="ECO:0007669"/>
    <property type="project" value="InterPro"/>
</dbReference>
<accession>A0AAN8QZW4</accession>
<evidence type="ECO:0000256" key="1">
    <source>
        <dbReference type="ARBA" id="ARBA00004629"/>
    </source>
</evidence>
<keyword evidence="7" id="KW-0995">Kinetochore</keyword>
<keyword evidence="6" id="KW-0498">Mitosis</keyword>
<keyword evidence="8" id="KW-0175">Coiled coil</keyword>
<keyword evidence="10" id="KW-0137">Centromere</keyword>
<evidence type="ECO:0000256" key="5">
    <source>
        <dbReference type="ARBA" id="ARBA00022618"/>
    </source>
</evidence>
<keyword evidence="9" id="KW-0131">Cell cycle</keyword>
<evidence type="ECO:0000313" key="11">
    <source>
        <dbReference type="EMBL" id="KAK6317238.1"/>
    </source>
</evidence>
<dbReference type="PANTHER" id="PTHR14527:SF2">
    <property type="entry name" value="PROTEIN MIS12 HOMOLOG"/>
    <property type="match status" value="1"/>
</dbReference>
<sequence length="243" mass="27625">MAEYRTCEEEAMSPSSLKLYEAQFFGFTPQTCMSSLAELKQVYQAEVCARQALLAELEEQREVQEQLDGILRWIAELQAAWMQEGMGSFHDSFPVTMQSVKKMQAVIGECTTRPLGLSEEDIYVMVGRQRGLLCCKGGCCSKMAEQWQHRHRWQHVLDPVLTDYTLLPLLMLLQQAEEASVYWRGLAALAKGRMLRHYSPCRRVVVLVWVKVDVIPPTVEVLSITPLVLFQSALGVEGYLYGQ</sequence>
<name>A0AAN8QZW4_9TELE</name>
<comment type="subcellular location">
    <subcellularLocation>
        <location evidence="1">Chromosome</location>
        <location evidence="1">Centromere</location>
        <location evidence="1">Kinetochore</location>
    </subcellularLocation>
</comment>
<comment type="similarity">
    <text evidence="2">Belongs to the mis12 family.</text>
</comment>
<evidence type="ECO:0000256" key="8">
    <source>
        <dbReference type="ARBA" id="ARBA00023054"/>
    </source>
</evidence>
<dbReference type="Proteomes" id="UP001356427">
    <property type="component" value="Unassembled WGS sequence"/>
</dbReference>
<gene>
    <name evidence="11" type="ORF">J4Q44_G00126380</name>
</gene>
<reference evidence="11 12" key="1">
    <citation type="submission" date="2021-04" db="EMBL/GenBank/DDBJ databases">
        <authorList>
            <person name="De Guttry C."/>
            <person name="Zahm M."/>
            <person name="Klopp C."/>
            <person name="Cabau C."/>
            <person name="Louis A."/>
            <person name="Berthelot C."/>
            <person name="Parey E."/>
            <person name="Roest Crollius H."/>
            <person name="Montfort J."/>
            <person name="Robinson-Rechavi M."/>
            <person name="Bucao C."/>
            <person name="Bouchez O."/>
            <person name="Gislard M."/>
            <person name="Lluch J."/>
            <person name="Milhes M."/>
            <person name="Lampietro C."/>
            <person name="Lopez Roques C."/>
            <person name="Donnadieu C."/>
            <person name="Braasch I."/>
            <person name="Desvignes T."/>
            <person name="Postlethwait J."/>
            <person name="Bobe J."/>
            <person name="Wedekind C."/>
            <person name="Guiguen Y."/>
        </authorList>
    </citation>
    <scope>NUCLEOTIDE SEQUENCE [LARGE SCALE GENOMIC DNA]</scope>
    <source>
        <strain evidence="11">Cs_M1</strain>
        <tissue evidence="11">Blood</tissue>
    </source>
</reference>
<evidence type="ECO:0000256" key="4">
    <source>
        <dbReference type="ARBA" id="ARBA00022454"/>
    </source>
</evidence>
<evidence type="ECO:0000256" key="7">
    <source>
        <dbReference type="ARBA" id="ARBA00022838"/>
    </source>
</evidence>
<evidence type="ECO:0000256" key="3">
    <source>
        <dbReference type="ARBA" id="ARBA00013793"/>
    </source>
</evidence>
<keyword evidence="12" id="KW-1185">Reference proteome</keyword>
<evidence type="ECO:0000256" key="9">
    <source>
        <dbReference type="ARBA" id="ARBA00023306"/>
    </source>
</evidence>
<dbReference type="GO" id="GO:0051301">
    <property type="term" value="P:cell division"/>
    <property type="evidence" value="ECO:0007669"/>
    <property type="project" value="UniProtKB-KW"/>
</dbReference>
<dbReference type="GO" id="GO:0051382">
    <property type="term" value="P:kinetochore assembly"/>
    <property type="evidence" value="ECO:0007669"/>
    <property type="project" value="TreeGrafter"/>
</dbReference>